<comment type="function">
    <text evidence="11">G-protein coupled receptor for glutamate. Ligand binding causes a conformation change that triggers signaling via guanine nucleotide-binding proteins (G proteins) and modulates the activity of down-stream effectors.</text>
</comment>
<comment type="subcellular location">
    <subcellularLocation>
        <location evidence="1">Cell membrane</location>
        <topology evidence="1">Multi-pass membrane protein</topology>
    </subcellularLocation>
</comment>
<dbReference type="Gene3D" id="2.10.50.30">
    <property type="entry name" value="GPCR, family 3, nine cysteines domain"/>
    <property type="match status" value="1"/>
</dbReference>
<evidence type="ECO:0000256" key="11">
    <source>
        <dbReference type="ARBA" id="ARBA00054813"/>
    </source>
</evidence>
<evidence type="ECO:0000256" key="8">
    <source>
        <dbReference type="ARBA" id="ARBA00023170"/>
    </source>
</evidence>
<dbReference type="InterPro" id="IPR028082">
    <property type="entry name" value="Peripla_BP_I"/>
</dbReference>
<dbReference type="SUPFAM" id="SSF53822">
    <property type="entry name" value="Periplasmic binding protein-like I"/>
    <property type="match status" value="1"/>
</dbReference>
<dbReference type="InterPro" id="IPR000337">
    <property type="entry name" value="GPCR_3"/>
</dbReference>
<dbReference type="CDD" id="cd15934">
    <property type="entry name" value="7tmC_mGluRs_group2_3"/>
    <property type="match status" value="1"/>
</dbReference>
<dbReference type="PRINTS" id="PR00593">
    <property type="entry name" value="MTABOTROPICR"/>
</dbReference>
<dbReference type="InterPro" id="IPR001828">
    <property type="entry name" value="ANF_lig-bd_rcpt"/>
</dbReference>
<feature type="transmembrane region" description="Helical" evidence="13">
    <location>
        <begin position="501"/>
        <end position="528"/>
    </location>
</feature>
<accession>A0A914VKC8</accession>
<dbReference type="Pfam" id="PF07562">
    <property type="entry name" value="NCD3G"/>
    <property type="match status" value="1"/>
</dbReference>
<evidence type="ECO:0000256" key="2">
    <source>
        <dbReference type="ARBA" id="ARBA00007242"/>
    </source>
</evidence>
<dbReference type="PRINTS" id="PR00248">
    <property type="entry name" value="GPCRMGR"/>
</dbReference>
<evidence type="ECO:0000313" key="16">
    <source>
        <dbReference type="WBParaSite" id="PSAMB.scaffold2149size25036.g16591.t1"/>
    </source>
</evidence>
<evidence type="ECO:0000256" key="4">
    <source>
        <dbReference type="ARBA" id="ARBA00022692"/>
    </source>
</evidence>
<dbReference type="PROSITE" id="PS00981">
    <property type="entry name" value="G_PROTEIN_RECEP_F3_3"/>
    <property type="match status" value="1"/>
</dbReference>
<evidence type="ECO:0000256" key="5">
    <source>
        <dbReference type="ARBA" id="ARBA00022989"/>
    </source>
</evidence>
<feature type="transmembrane region" description="Helical" evidence="13">
    <location>
        <begin position="585"/>
        <end position="607"/>
    </location>
</feature>
<feature type="domain" description="G-protein coupled receptors family 3 profile" evidence="14">
    <location>
        <begin position="395"/>
        <end position="659"/>
    </location>
</feature>
<keyword evidence="15" id="KW-1185">Reference proteome</keyword>
<keyword evidence="3" id="KW-1003">Cell membrane</keyword>
<feature type="transmembrane region" description="Helical" evidence="13">
    <location>
        <begin position="613"/>
        <end position="636"/>
    </location>
</feature>
<dbReference type="InterPro" id="IPR050726">
    <property type="entry name" value="mGluR"/>
</dbReference>
<comment type="similarity">
    <text evidence="2">Belongs to the G-protein coupled receptor 3 family.</text>
</comment>
<dbReference type="PANTHER" id="PTHR24060">
    <property type="entry name" value="METABOTROPIC GLUTAMATE RECEPTOR"/>
    <property type="match status" value="1"/>
</dbReference>
<feature type="region of interest" description="Disordered" evidence="12">
    <location>
        <begin position="656"/>
        <end position="758"/>
    </location>
</feature>
<dbReference type="InterPro" id="IPR017979">
    <property type="entry name" value="GPCR_3_CS"/>
</dbReference>
<keyword evidence="6" id="KW-0297">G-protein coupled receptor</keyword>
<feature type="transmembrane region" description="Helical" evidence="13">
    <location>
        <begin position="458"/>
        <end position="480"/>
    </location>
</feature>
<feature type="transmembrane region" description="Helical" evidence="13">
    <location>
        <begin position="553"/>
        <end position="573"/>
    </location>
</feature>
<dbReference type="PROSITE" id="PS00980">
    <property type="entry name" value="G_PROTEIN_RECEP_F3_2"/>
    <property type="match status" value="1"/>
</dbReference>
<keyword evidence="8" id="KW-0675">Receptor</keyword>
<dbReference type="WBParaSite" id="PSAMB.scaffold2149size25036.g16591.t1">
    <property type="protein sequence ID" value="PSAMB.scaffold2149size25036.g16591.t1"/>
    <property type="gene ID" value="PSAMB.scaffold2149size25036.g16591"/>
</dbReference>
<organism evidence="15 16">
    <name type="scientific">Plectus sambesii</name>
    <dbReference type="NCBI Taxonomy" id="2011161"/>
    <lineage>
        <taxon>Eukaryota</taxon>
        <taxon>Metazoa</taxon>
        <taxon>Ecdysozoa</taxon>
        <taxon>Nematoda</taxon>
        <taxon>Chromadorea</taxon>
        <taxon>Plectida</taxon>
        <taxon>Plectina</taxon>
        <taxon>Plectoidea</taxon>
        <taxon>Plectidae</taxon>
        <taxon>Plectus</taxon>
    </lineage>
</organism>
<dbReference type="InterPro" id="IPR038550">
    <property type="entry name" value="GPCR_3_9-Cys_sf"/>
</dbReference>
<evidence type="ECO:0000313" key="15">
    <source>
        <dbReference type="Proteomes" id="UP000887566"/>
    </source>
</evidence>
<dbReference type="GO" id="GO:0005886">
    <property type="term" value="C:plasma membrane"/>
    <property type="evidence" value="ECO:0007669"/>
    <property type="project" value="UniProtKB-SubCell"/>
</dbReference>
<evidence type="ECO:0000256" key="10">
    <source>
        <dbReference type="ARBA" id="ARBA00023224"/>
    </source>
</evidence>
<reference evidence="16" key="1">
    <citation type="submission" date="2022-11" db="UniProtKB">
        <authorList>
            <consortium name="WormBaseParasite"/>
        </authorList>
    </citation>
    <scope>IDENTIFICATION</scope>
</reference>
<evidence type="ECO:0000256" key="13">
    <source>
        <dbReference type="SAM" id="Phobius"/>
    </source>
</evidence>
<name>A0A914VKC8_9BILA</name>
<dbReference type="Pfam" id="PF00003">
    <property type="entry name" value="7tm_3"/>
    <property type="match status" value="1"/>
</dbReference>
<evidence type="ECO:0000256" key="3">
    <source>
        <dbReference type="ARBA" id="ARBA00022475"/>
    </source>
</evidence>
<dbReference type="InterPro" id="IPR000162">
    <property type="entry name" value="GPCR_3_mtglu_rcpt"/>
</dbReference>
<protein>
    <submittedName>
        <fullName evidence="16">G-protein coupled receptors family 3 profile domain-containing protein</fullName>
    </submittedName>
</protein>
<evidence type="ECO:0000256" key="7">
    <source>
        <dbReference type="ARBA" id="ARBA00023136"/>
    </source>
</evidence>
<feature type="transmembrane region" description="Helical" evidence="13">
    <location>
        <begin position="433"/>
        <end position="452"/>
    </location>
</feature>
<dbReference type="PROSITE" id="PS50259">
    <property type="entry name" value="G_PROTEIN_RECEP_F3_4"/>
    <property type="match status" value="1"/>
</dbReference>
<keyword evidence="4 13" id="KW-0812">Transmembrane</keyword>
<keyword evidence="10" id="KW-0807">Transducer</keyword>
<dbReference type="Gene3D" id="3.40.50.2300">
    <property type="match status" value="2"/>
</dbReference>
<evidence type="ECO:0000259" key="14">
    <source>
        <dbReference type="PROSITE" id="PS50259"/>
    </source>
</evidence>
<keyword evidence="9" id="KW-0325">Glycoprotein</keyword>
<evidence type="ECO:0000256" key="12">
    <source>
        <dbReference type="SAM" id="MobiDB-lite"/>
    </source>
</evidence>
<evidence type="ECO:0000256" key="6">
    <source>
        <dbReference type="ARBA" id="ARBA00023040"/>
    </source>
</evidence>
<sequence length="758" mass="85301">MYTLLAMATHILGTLDSLSAELHQQQHGGNEQVGARIVVLFLRNDDVAPVLREAHNISSRMGDKKIIWMASEAWDRNNPATTTGHEATAAGAIVLMLESKRVPEFENYWLSLRPGTADFDRNAWLREHWEHKFGCTFDASSDDTQHRRTASGKKRRTICGAQHRLTSLNPDDKIQFVIDAVYAIAHALHQMWLDNCGSETLSSWLSRATKPPQPCMALKHIDGDEFYKTYLLNVSFTNMVGNLFRFDAQGDGPAIYTILNYQPDLHSPFKHSSVNDIETDRSSRNDYKEVGRWHDGLLEIDEDKLFWRVDDVENGTMTPTPLSVCSLPCQVGFNKQLIKDEMCCWACAKCEPWEYLANETTCVECQLGWWPTPDRTTCYNLAEKELKHMIWASWYSVVPSILSVIGIICTVMVIIIYIRHNETPIVKASGRELSYILLGAIIVCYLMTFILLAKPTAIICAFKRTGVGFGFSVLYSAMLVKTNRIYRIFSQARMSAQRPRFISPLSQVVITVMLASVQLFASIIWLLIAPPGTRDHYPDRSQVVLTCNVADHLFLVSLSYDALLIVLCTVYAVKTRKVPENFNEAKFIGFTMYTTCIIWLSFVPIYFGTGTDFQIQTTTLCISISMSANVALVCIFSPKLWVIVIEPEKNVRKQCGESMMTKRSTPAGTLDEASPPTQYSALLGDQRRRTSQRLSQADSSAPTARGSLTNSTFVSSPQMQQNNETTPTPTGVQKRKRQPPTENTTGYESLEEESLTSV</sequence>
<dbReference type="Pfam" id="PF01094">
    <property type="entry name" value="ANF_receptor"/>
    <property type="match status" value="1"/>
</dbReference>
<feature type="transmembrane region" description="Helical" evidence="13">
    <location>
        <begin position="394"/>
        <end position="418"/>
    </location>
</feature>
<feature type="compositionally biased region" description="Acidic residues" evidence="12">
    <location>
        <begin position="749"/>
        <end position="758"/>
    </location>
</feature>
<dbReference type="AlphaFoldDB" id="A0A914VKC8"/>
<evidence type="ECO:0000256" key="1">
    <source>
        <dbReference type="ARBA" id="ARBA00004651"/>
    </source>
</evidence>
<dbReference type="InterPro" id="IPR011500">
    <property type="entry name" value="GPCR_3_9-Cys_dom"/>
</dbReference>
<dbReference type="InterPro" id="IPR017978">
    <property type="entry name" value="GPCR_3_C"/>
</dbReference>
<proteinExistence type="inferred from homology"/>
<keyword evidence="5 13" id="KW-1133">Transmembrane helix</keyword>
<evidence type="ECO:0000256" key="9">
    <source>
        <dbReference type="ARBA" id="ARBA00023180"/>
    </source>
</evidence>
<dbReference type="FunFam" id="2.10.50.30:FF:000001">
    <property type="entry name" value="metabotropic glutamate receptor 1"/>
    <property type="match status" value="1"/>
</dbReference>
<feature type="compositionally biased region" description="Polar residues" evidence="12">
    <location>
        <begin position="692"/>
        <end position="731"/>
    </location>
</feature>
<keyword evidence="7 13" id="KW-0472">Membrane</keyword>
<dbReference type="GO" id="GO:0004930">
    <property type="term" value="F:G protein-coupled receptor activity"/>
    <property type="evidence" value="ECO:0007669"/>
    <property type="project" value="UniProtKB-KW"/>
</dbReference>
<dbReference type="Proteomes" id="UP000887566">
    <property type="component" value="Unplaced"/>
</dbReference>